<organism evidence="2 3">
    <name type="scientific">Mycobacterium avium subsp. hominissuis</name>
    <dbReference type="NCBI Taxonomy" id="439334"/>
    <lineage>
        <taxon>Bacteria</taxon>
        <taxon>Bacillati</taxon>
        <taxon>Actinomycetota</taxon>
        <taxon>Actinomycetes</taxon>
        <taxon>Mycobacteriales</taxon>
        <taxon>Mycobacteriaceae</taxon>
        <taxon>Mycobacterium</taxon>
        <taxon>Mycobacterium avium complex (MAC)</taxon>
    </lineage>
</organism>
<reference evidence="2 3" key="1">
    <citation type="submission" date="2019-09" db="EMBL/GenBank/DDBJ databases">
        <title>Complete genome sequence of Mycobacterium avium subsp. hominissuis strain JP-H-1.</title>
        <authorList>
            <person name="Kinoshita Y."/>
            <person name="Niwa H."/>
            <person name="Uchida-Fujii E."/>
            <person name="Nukada T."/>
        </authorList>
    </citation>
    <scope>NUCLEOTIDE SEQUENCE [LARGE SCALE GENOMIC DNA]</scope>
    <source>
        <strain evidence="2 3">JP-H-1</strain>
    </source>
</reference>
<evidence type="ECO:0000313" key="3">
    <source>
        <dbReference type="Proteomes" id="UP000327362"/>
    </source>
</evidence>
<feature type="region of interest" description="Disordered" evidence="1">
    <location>
        <begin position="1"/>
        <end position="32"/>
    </location>
</feature>
<gene>
    <name evidence="2" type="ORF">JPH1_17430</name>
</gene>
<evidence type="ECO:0000256" key="1">
    <source>
        <dbReference type="SAM" id="MobiDB-lite"/>
    </source>
</evidence>
<feature type="compositionally biased region" description="Basic and acidic residues" evidence="1">
    <location>
        <begin position="23"/>
        <end position="32"/>
    </location>
</feature>
<name>A0AAI8X233_MYCAV</name>
<dbReference type="Proteomes" id="UP000327362">
    <property type="component" value="Chromosome"/>
</dbReference>
<proteinExistence type="predicted"/>
<protein>
    <submittedName>
        <fullName evidence="2">Uncharacterized protein</fullName>
    </submittedName>
</protein>
<dbReference type="AlphaFoldDB" id="A0AAI8X233"/>
<accession>A0AAI8X233</accession>
<sequence>MGAAVVADGGRSVATGADGSVSGREHRERSEARRWPLDACWLHAVFGVQVWDGDCEMTVGLVGWLV</sequence>
<evidence type="ECO:0000313" key="2">
    <source>
        <dbReference type="EMBL" id="BBN47268.1"/>
    </source>
</evidence>
<dbReference type="EMBL" id="AP020326">
    <property type="protein sequence ID" value="BBN47268.1"/>
    <property type="molecule type" value="Genomic_DNA"/>
</dbReference>